<dbReference type="EMBL" id="RIZG01000008">
    <property type="protein sequence ID" value="RNF49333.1"/>
    <property type="molecule type" value="Genomic_DNA"/>
</dbReference>
<dbReference type="HAMAP" id="MF_01206">
    <property type="entry name" value="MsrP"/>
    <property type="match status" value="1"/>
</dbReference>
<feature type="binding site" evidence="5">
    <location>
        <position position="182"/>
    </location>
    <ligand>
        <name>Mo-molybdopterin</name>
        <dbReference type="ChEBI" id="CHEBI:71302"/>
    </ligand>
</feature>
<evidence type="ECO:0000256" key="2">
    <source>
        <dbReference type="ARBA" id="ARBA00022723"/>
    </source>
</evidence>
<proteinExistence type="inferred from homology"/>
<evidence type="ECO:0000256" key="4">
    <source>
        <dbReference type="ARBA" id="ARBA00023002"/>
    </source>
</evidence>
<dbReference type="Gene3D" id="3.90.420.10">
    <property type="entry name" value="Oxidoreductase, molybdopterin-binding domain"/>
    <property type="match status" value="1"/>
</dbReference>
<dbReference type="EC" id="1.8.5.-" evidence="5"/>
<feature type="binding site" evidence="5">
    <location>
        <position position="147"/>
    </location>
    <ligand>
        <name>Mo-molybdopterin</name>
        <dbReference type="ChEBI" id="CHEBI:71302"/>
    </ligand>
    <ligandPart>
        <name>Mo</name>
        <dbReference type="ChEBI" id="CHEBI:28685"/>
    </ligandPart>
</feature>
<comment type="caution">
    <text evidence="7">The sequence shown here is derived from an EMBL/GenBank/DDBJ whole genome shotgun (WGS) entry which is preliminary data.</text>
</comment>
<evidence type="ECO:0000313" key="8">
    <source>
        <dbReference type="Proteomes" id="UP000280507"/>
    </source>
</evidence>
<dbReference type="AlphaFoldDB" id="A0A3M8PZV1"/>
<feature type="binding site" evidence="5">
    <location>
        <position position="230"/>
    </location>
    <ligand>
        <name>Mo-molybdopterin</name>
        <dbReference type="ChEBI" id="CHEBI:71302"/>
    </ligand>
</feature>
<gene>
    <name evidence="5 7" type="primary">msrP</name>
    <name evidence="7" type="ORF">EBI00_13305</name>
</gene>
<reference evidence="7 8" key="1">
    <citation type="journal article" date="2012" name="Int. J. Syst. Evol. Microbiol.">
        <title>Marinomonas hwangdonensis sp. nov., isolated from seawater.</title>
        <authorList>
            <person name="Jung Y.T."/>
            <person name="Oh T.K."/>
            <person name="Yoon J.H."/>
        </authorList>
    </citation>
    <scope>NUCLEOTIDE SEQUENCE [LARGE SCALE GENOMIC DNA]</scope>
    <source>
        <strain evidence="7 8">HDW-15</strain>
    </source>
</reference>
<feature type="binding site" evidence="5">
    <location>
        <begin position="246"/>
        <end position="248"/>
    </location>
    <ligand>
        <name>Mo-molybdopterin</name>
        <dbReference type="ChEBI" id="CHEBI:71302"/>
    </ligand>
</feature>
<dbReference type="SUPFAM" id="SSF56524">
    <property type="entry name" value="Oxidoreductase molybdopterin-binding domain"/>
    <property type="match status" value="1"/>
</dbReference>
<comment type="subunit">
    <text evidence="5">Heterodimer of a catalytic subunit (MsrP) and a heme-binding subunit (MsrQ).</text>
</comment>
<evidence type="ECO:0000256" key="3">
    <source>
        <dbReference type="ARBA" id="ARBA00022729"/>
    </source>
</evidence>
<protein>
    <recommendedName>
        <fullName evidence="5">Protein-methionine-sulfoxide reductase catalytic subunit MsrP</fullName>
        <ecNumber evidence="5">1.8.5.-</ecNumber>
    </recommendedName>
</protein>
<feature type="binding site" evidence="5">
    <location>
        <position position="235"/>
    </location>
    <ligand>
        <name>Mo-molybdopterin</name>
        <dbReference type="ChEBI" id="CHEBI:71302"/>
    </ligand>
</feature>
<dbReference type="PANTHER" id="PTHR43032">
    <property type="entry name" value="PROTEIN-METHIONINE-SULFOXIDE REDUCTASE"/>
    <property type="match status" value="1"/>
</dbReference>
<dbReference type="Pfam" id="PF00174">
    <property type="entry name" value="Oxidored_molyb"/>
    <property type="match status" value="1"/>
</dbReference>
<sequence>MLIRNKKSSDCTESEITDRSIYLNRRQFMKVTGGVALGVGGIGQVSAALQQGNPLSPSNNIATSFKNIIETPYGKEEKISPFDVASSYNNFYEFGYGKSDPKDKSSGFKTTPWTISVEGEAGKTGVFDLDDIIRESLLEERIYRLRCVEAWSMVIPWVGVPLATILKRFEPNSNAKYVYFETLYDPKQMPGQKGGGIDWPYREALRIDEAMNPLAFLAVGMYGSILPNQNGAPVRLVLPWKYGFKSIKSIVTIRFVETMPKTTWSMLAPQEYGFYANVNPDVDHPRWSQKQERRLPGGVLFPNVIETKMFNGYEEEVGSLYAGMDLKRFY</sequence>
<comment type="catalytic activity">
    <reaction evidence="5">
        <text>L-methionyl-[protein] + a quinone + H2O = L-methionyl-(S)-S-oxide-[protein] + a quinol</text>
        <dbReference type="Rhea" id="RHEA:51292"/>
        <dbReference type="Rhea" id="RHEA-COMP:12313"/>
        <dbReference type="Rhea" id="RHEA-COMP:12315"/>
        <dbReference type="ChEBI" id="CHEBI:15377"/>
        <dbReference type="ChEBI" id="CHEBI:16044"/>
        <dbReference type="ChEBI" id="CHEBI:24646"/>
        <dbReference type="ChEBI" id="CHEBI:44120"/>
        <dbReference type="ChEBI" id="CHEBI:132124"/>
    </reaction>
</comment>
<dbReference type="PROSITE" id="PS51318">
    <property type="entry name" value="TAT"/>
    <property type="match status" value="1"/>
</dbReference>
<evidence type="ECO:0000259" key="6">
    <source>
        <dbReference type="Pfam" id="PF00174"/>
    </source>
</evidence>
<dbReference type="GO" id="GO:0016672">
    <property type="term" value="F:oxidoreductase activity, acting on a sulfur group of donors, quinone or similar compound as acceptor"/>
    <property type="evidence" value="ECO:0007669"/>
    <property type="project" value="UniProtKB-UniRule"/>
</dbReference>
<keyword evidence="8" id="KW-1185">Reference proteome</keyword>
<name>A0A3M8PZV1_9GAMM</name>
<feature type="binding site" evidence="5">
    <location>
        <position position="89"/>
    </location>
    <ligand>
        <name>Mo-molybdopterin</name>
        <dbReference type="ChEBI" id="CHEBI:71302"/>
    </ligand>
</feature>
<dbReference type="GO" id="GO:0046872">
    <property type="term" value="F:metal ion binding"/>
    <property type="evidence" value="ECO:0007669"/>
    <property type="project" value="UniProtKB-KW"/>
</dbReference>
<evidence type="ECO:0000256" key="5">
    <source>
        <dbReference type="HAMAP-Rule" id="MF_01206"/>
    </source>
</evidence>
<dbReference type="Proteomes" id="UP000280507">
    <property type="component" value="Unassembled WGS sequence"/>
</dbReference>
<feature type="binding site" evidence="5">
    <location>
        <begin position="92"/>
        <end position="93"/>
    </location>
    <ligand>
        <name>Mo-molybdopterin</name>
        <dbReference type="ChEBI" id="CHEBI:71302"/>
    </ligand>
</feature>
<dbReference type="InterPro" id="IPR006311">
    <property type="entry name" value="TAT_signal"/>
</dbReference>
<dbReference type="PANTHER" id="PTHR43032:SF3">
    <property type="entry name" value="PROTEIN-METHIONINE-SULFOXIDE REDUCTASE CATALYTIC SUBUNIT MSRP"/>
    <property type="match status" value="1"/>
</dbReference>
<keyword evidence="2 5" id="KW-0479">Metal-binding</keyword>
<dbReference type="RefSeq" id="WP_123096428.1">
    <property type="nucleotide sequence ID" value="NZ_RIZG01000008.1"/>
</dbReference>
<dbReference type="InterPro" id="IPR036374">
    <property type="entry name" value="OxRdtase_Mopterin-bd_sf"/>
</dbReference>
<organism evidence="7 8">
    <name type="scientific">Marinomonas hwangdonensis</name>
    <dbReference type="NCBI Taxonomy" id="1053647"/>
    <lineage>
        <taxon>Bacteria</taxon>
        <taxon>Pseudomonadati</taxon>
        <taxon>Pseudomonadota</taxon>
        <taxon>Gammaproteobacteria</taxon>
        <taxon>Oceanospirillales</taxon>
        <taxon>Oceanospirillaceae</taxon>
        <taxon>Marinomonas</taxon>
    </lineage>
</organism>
<keyword evidence="1 5" id="KW-0500">Molybdenum</keyword>
<comment type="catalytic activity">
    <reaction evidence="5">
        <text>L-methionyl-[protein] + a quinone + H2O = L-methionyl-(R)-S-oxide-[protein] + a quinol</text>
        <dbReference type="Rhea" id="RHEA:51296"/>
        <dbReference type="Rhea" id="RHEA-COMP:12313"/>
        <dbReference type="Rhea" id="RHEA-COMP:12314"/>
        <dbReference type="ChEBI" id="CHEBI:15377"/>
        <dbReference type="ChEBI" id="CHEBI:16044"/>
        <dbReference type="ChEBI" id="CHEBI:24646"/>
        <dbReference type="ChEBI" id="CHEBI:45764"/>
        <dbReference type="ChEBI" id="CHEBI:132124"/>
    </reaction>
</comment>
<evidence type="ECO:0000256" key="1">
    <source>
        <dbReference type="ARBA" id="ARBA00022505"/>
    </source>
</evidence>
<dbReference type="InterPro" id="IPR000572">
    <property type="entry name" value="OxRdtase_Mopterin-bd_dom"/>
</dbReference>
<dbReference type="OrthoDB" id="9795587at2"/>
<accession>A0A3M8PZV1</accession>
<comment type="cofactor">
    <cofactor evidence="5">
        <name>Mo-molybdopterin</name>
        <dbReference type="ChEBI" id="CHEBI:71302"/>
    </cofactor>
    <text evidence="5">Binds 1 Mo-molybdopterin (Mo-MPT) cofactor per subunit.</text>
</comment>
<evidence type="ECO:0000313" key="7">
    <source>
        <dbReference type="EMBL" id="RNF49333.1"/>
    </source>
</evidence>
<feature type="domain" description="Oxidoreductase molybdopterin-binding" evidence="6">
    <location>
        <begin position="110"/>
        <end position="264"/>
    </location>
</feature>
<keyword evidence="4 5" id="KW-0560">Oxidoreductase</keyword>
<dbReference type="GO" id="GO:0030091">
    <property type="term" value="P:protein repair"/>
    <property type="evidence" value="ECO:0007669"/>
    <property type="project" value="UniProtKB-UniRule"/>
</dbReference>
<comment type="function">
    <text evidence="5">Part of the MsrPQ system that repairs oxidized periplasmic proteins containing methionine sulfoxide residues (Met-O), using respiratory chain electrons. Thus protects these proteins from oxidative-stress damage caused by reactive species of oxygen and chlorine generated by the host defense mechanisms. MsrPQ is essential for the maintenance of envelope integrity under bleach stress, rescuing a wide series of structurally unrelated periplasmic proteins from methionine oxidation. The catalytic subunit MsrP is non-stereospecific, being able to reduce both (R-) and (S-) diastereoisomers of methionine sulfoxide.</text>
</comment>
<dbReference type="InterPro" id="IPR022867">
    <property type="entry name" value="MsrP"/>
</dbReference>
<dbReference type="GO" id="GO:0043546">
    <property type="term" value="F:molybdopterin cofactor binding"/>
    <property type="evidence" value="ECO:0007669"/>
    <property type="project" value="UniProtKB-UniRule"/>
</dbReference>
<keyword evidence="3 5" id="KW-0732">Signal</keyword>
<comment type="similarity">
    <text evidence="5">Belongs to the MsrP family.</text>
</comment>
<dbReference type="NCBIfam" id="NF003767">
    <property type="entry name" value="PRK05363.1"/>
    <property type="match status" value="1"/>
</dbReference>
<comment type="PTM">
    <text evidence="5">Predicted to be exported by the Tat system. The position of the signal peptide cleavage has not been experimentally proven.</text>
</comment>